<dbReference type="InterPro" id="IPR022666">
    <property type="entry name" value="Ribosomal_uL2_RNA-bd_dom"/>
</dbReference>
<name>A0A059SSB4_OSMCI</name>
<proteinExistence type="inferred from homology"/>
<dbReference type="GO" id="GO:0005762">
    <property type="term" value="C:mitochondrial large ribosomal subunit"/>
    <property type="evidence" value="ECO:0007669"/>
    <property type="project" value="TreeGrafter"/>
</dbReference>
<dbReference type="PANTHER" id="PTHR13691">
    <property type="entry name" value="RIBOSOMAL PROTEIN L2"/>
    <property type="match status" value="1"/>
</dbReference>
<evidence type="ECO:0000256" key="2">
    <source>
        <dbReference type="ARBA" id="ARBA00011838"/>
    </source>
</evidence>
<dbReference type="Pfam" id="PF00181">
    <property type="entry name" value="Ribosomal_L2_N"/>
    <property type="match status" value="1"/>
</dbReference>
<geneLocation type="chloroplast" evidence="9"/>
<dbReference type="SMART" id="SM01383">
    <property type="entry name" value="Ribosomal_L2"/>
    <property type="match status" value="1"/>
</dbReference>
<dbReference type="FunFam" id="4.10.950.10:FF:000001">
    <property type="entry name" value="50S ribosomal protein L2"/>
    <property type="match status" value="1"/>
</dbReference>
<dbReference type="NCBIfam" id="TIGR01171">
    <property type="entry name" value="rplB_bact"/>
    <property type="match status" value="1"/>
</dbReference>
<gene>
    <name evidence="5 9" type="primary">rpl2</name>
</gene>
<feature type="region of interest" description="Disordered" evidence="6">
    <location>
        <begin position="29"/>
        <end position="57"/>
    </location>
</feature>
<sequence>MAIRLYKAYTPGTRNRSVLSFEEVVNRKPRKKLTSGKHSKKGRNNRGIITSGHRGGGHKRLYRQIDFGRNKRGIVGKITSIEYDPNRNAYICLVNYGDGEKKYVLHPRGIKIGDTIIPSPEAPILSGNALPLSKMPLGTAVHNIEIVPGKGGQLARAAGAVAKIIAKEGRLATLRLPSGEVRSISQECLATVGRVGNIDINNEDLGKAGSKRWLGKRPKVRGVVMNPVDHPHGGGEGRTPIGRKKPSTPWGRAALGKISRKVNKYSNSFILRRCRNN</sequence>
<evidence type="ECO:0000259" key="7">
    <source>
        <dbReference type="SMART" id="SM01382"/>
    </source>
</evidence>
<dbReference type="InterPro" id="IPR022671">
    <property type="entry name" value="Ribosomal_uL2_CS"/>
</dbReference>
<dbReference type="FunFam" id="2.40.50.140:FF:000003">
    <property type="entry name" value="50S ribosomal protein L2"/>
    <property type="match status" value="1"/>
</dbReference>
<dbReference type="Gene3D" id="2.30.30.30">
    <property type="match status" value="1"/>
</dbReference>
<dbReference type="PROSITE" id="PS00467">
    <property type="entry name" value="RIBOSOMAL_L2"/>
    <property type="match status" value="1"/>
</dbReference>
<dbReference type="InterPro" id="IPR002171">
    <property type="entry name" value="Ribosomal_uL2"/>
</dbReference>
<dbReference type="FunFam" id="2.30.30.30:FF:000001">
    <property type="entry name" value="50S ribosomal protein L2"/>
    <property type="match status" value="1"/>
</dbReference>
<dbReference type="InterPro" id="IPR014726">
    <property type="entry name" value="Ribosomal_uL2_dom3"/>
</dbReference>
<evidence type="ECO:0000256" key="3">
    <source>
        <dbReference type="ARBA" id="ARBA00022980"/>
    </source>
</evidence>
<dbReference type="SUPFAM" id="SSF50249">
    <property type="entry name" value="Nucleic acid-binding proteins"/>
    <property type="match status" value="1"/>
</dbReference>
<dbReference type="Gene3D" id="2.40.50.140">
    <property type="entry name" value="Nucleic acid-binding proteins"/>
    <property type="match status" value="1"/>
</dbReference>
<dbReference type="InterPro" id="IPR014722">
    <property type="entry name" value="Rib_uL2_dom2"/>
</dbReference>
<dbReference type="GO" id="GO:0016740">
    <property type="term" value="F:transferase activity"/>
    <property type="evidence" value="ECO:0007669"/>
    <property type="project" value="InterPro"/>
</dbReference>
<dbReference type="EMBL" id="KF225592">
    <property type="protein sequence ID" value="AHA59598.1"/>
    <property type="molecule type" value="Genomic_DNA"/>
</dbReference>
<dbReference type="Pfam" id="PF03947">
    <property type="entry name" value="Ribosomal_L2_C"/>
    <property type="match status" value="1"/>
</dbReference>
<comment type="similarity">
    <text evidence="1 5">Belongs to the universal ribosomal protein uL2 family.</text>
</comment>
<organism evidence="9">
    <name type="scientific">Osmundastrum cinnamomeum</name>
    <name type="common">Cinnamon fern</name>
    <name type="synonym">Osmunda cinnamomea</name>
    <dbReference type="NCBI Taxonomy" id="3284"/>
    <lineage>
        <taxon>Eukaryota</taxon>
        <taxon>Viridiplantae</taxon>
        <taxon>Streptophyta</taxon>
        <taxon>Embryophyta</taxon>
        <taxon>Tracheophyta</taxon>
        <taxon>Polypodiopsida</taxon>
        <taxon>Polypodiidae</taxon>
        <taxon>Osmundales</taxon>
        <taxon>Osmundaceae</taxon>
        <taxon>Osmundastrum</taxon>
    </lineage>
</organism>
<comment type="subunit">
    <text evidence="2 5">Part of the 50S ribosomal subunit.</text>
</comment>
<dbReference type="SMART" id="SM01382">
    <property type="entry name" value="Ribosomal_L2_C"/>
    <property type="match status" value="1"/>
</dbReference>
<protein>
    <recommendedName>
        <fullName evidence="5">Large ribosomal subunit protein uL2c</fullName>
    </recommendedName>
</protein>
<dbReference type="SUPFAM" id="SSF50104">
    <property type="entry name" value="Translation proteins SH3-like domain"/>
    <property type="match status" value="1"/>
</dbReference>
<dbReference type="PANTHER" id="PTHR13691:SF5">
    <property type="entry name" value="LARGE RIBOSOMAL SUBUNIT PROTEIN UL2M"/>
    <property type="match status" value="1"/>
</dbReference>
<keyword evidence="3 5" id="KW-0689">Ribosomal protein</keyword>
<dbReference type="InterPro" id="IPR008991">
    <property type="entry name" value="Translation_prot_SH3-like_sf"/>
</dbReference>
<dbReference type="InterPro" id="IPR012340">
    <property type="entry name" value="NA-bd_OB-fold"/>
</dbReference>
<evidence type="ECO:0000256" key="1">
    <source>
        <dbReference type="ARBA" id="ARBA00005636"/>
    </source>
</evidence>
<accession>A0A059SSB4</accession>
<feature type="compositionally biased region" description="Basic residues" evidence="6">
    <location>
        <begin position="29"/>
        <end position="44"/>
    </location>
</feature>
<dbReference type="AlphaFoldDB" id="A0A059SSB4"/>
<dbReference type="GO" id="GO:0032543">
    <property type="term" value="P:mitochondrial translation"/>
    <property type="evidence" value="ECO:0007669"/>
    <property type="project" value="TreeGrafter"/>
</dbReference>
<keyword evidence="9" id="KW-0934">Plastid</keyword>
<evidence type="ECO:0000256" key="4">
    <source>
        <dbReference type="ARBA" id="ARBA00023274"/>
    </source>
</evidence>
<dbReference type="PIRSF" id="PIRSF002158">
    <property type="entry name" value="Ribosomal_L2"/>
    <property type="match status" value="1"/>
</dbReference>
<dbReference type="InterPro" id="IPR005880">
    <property type="entry name" value="Ribosomal_uL2_bac/org-type"/>
</dbReference>
<dbReference type="HAMAP" id="MF_01320_B">
    <property type="entry name" value="Ribosomal_uL2_B"/>
    <property type="match status" value="1"/>
</dbReference>
<feature type="domain" description="Large ribosomal subunit protein uL2 C-terminal" evidence="7">
    <location>
        <begin position="124"/>
        <end position="253"/>
    </location>
</feature>
<feature type="region of interest" description="Disordered" evidence="6">
    <location>
        <begin position="227"/>
        <end position="249"/>
    </location>
</feature>
<comment type="subcellular location">
    <subcellularLocation>
        <location evidence="5">Plastid</location>
        <location evidence="5">Chloroplast</location>
    </subcellularLocation>
</comment>
<reference evidence="9" key="1">
    <citation type="journal article" date="2014" name="Mol. Cells">
        <title>Chloroplast genome evolution in early diverged leptosporangiate ferns.</title>
        <authorList>
            <person name="Kim H.T."/>
            <person name="Chung M.G."/>
            <person name="Kim K.J."/>
        </authorList>
    </citation>
    <scope>NUCLEOTIDE SEQUENCE</scope>
</reference>
<dbReference type="GO" id="GO:0003735">
    <property type="term" value="F:structural constituent of ribosome"/>
    <property type="evidence" value="ECO:0007669"/>
    <property type="project" value="InterPro"/>
</dbReference>
<feature type="domain" description="Large ribosomal subunit protein uL2 RNA-binding" evidence="8">
    <location>
        <begin position="42"/>
        <end position="118"/>
    </location>
</feature>
<dbReference type="GO" id="GO:0009507">
    <property type="term" value="C:chloroplast"/>
    <property type="evidence" value="ECO:0007669"/>
    <property type="project" value="UniProtKB-SubCell"/>
</dbReference>
<dbReference type="GO" id="GO:0019843">
    <property type="term" value="F:rRNA binding"/>
    <property type="evidence" value="ECO:0007669"/>
    <property type="project" value="UniProtKB-UniRule"/>
</dbReference>
<evidence type="ECO:0000256" key="6">
    <source>
        <dbReference type="SAM" id="MobiDB-lite"/>
    </source>
</evidence>
<evidence type="ECO:0000256" key="5">
    <source>
        <dbReference type="HAMAP-Rule" id="MF_01320"/>
    </source>
</evidence>
<dbReference type="Gene3D" id="4.10.950.10">
    <property type="entry name" value="Ribosomal protein L2, domain 3"/>
    <property type="match status" value="1"/>
</dbReference>
<evidence type="ECO:0000259" key="8">
    <source>
        <dbReference type="SMART" id="SM01383"/>
    </source>
</evidence>
<dbReference type="InterPro" id="IPR022669">
    <property type="entry name" value="Ribosomal_uL2_C"/>
</dbReference>
<evidence type="ECO:0000313" key="9">
    <source>
        <dbReference type="EMBL" id="AHA59598.1"/>
    </source>
</evidence>
<dbReference type="GeneID" id="19522773"/>
<dbReference type="RefSeq" id="YP_009032865.1">
    <property type="nucleotide sequence ID" value="NC_024157.1"/>
</dbReference>
<keyword evidence="4 5" id="KW-0687">Ribonucleoprotein</keyword>
<keyword evidence="9" id="KW-0150">Chloroplast</keyword>